<dbReference type="Pfam" id="PF00694">
    <property type="entry name" value="Aconitase_C"/>
    <property type="match status" value="1"/>
</dbReference>
<dbReference type="SUPFAM" id="SSF53732">
    <property type="entry name" value="Aconitase iron-sulfur domain"/>
    <property type="match status" value="1"/>
</dbReference>
<evidence type="ECO:0000256" key="3">
    <source>
        <dbReference type="ARBA" id="ARBA00023014"/>
    </source>
</evidence>
<evidence type="ECO:0000256" key="1">
    <source>
        <dbReference type="ARBA" id="ARBA00022723"/>
    </source>
</evidence>
<feature type="domain" description="Aconitase/3-isopropylmalate dehydratase large subunit alpha/beta/alpha" evidence="5">
    <location>
        <begin position="310"/>
        <end position="431"/>
    </location>
</feature>
<keyword evidence="8" id="KW-1185">Reference proteome</keyword>
<keyword evidence="7" id="KW-0456">Lyase</keyword>
<evidence type="ECO:0000313" key="7">
    <source>
        <dbReference type="EMBL" id="NGO13832.1"/>
    </source>
</evidence>
<organism evidence="7 8">
    <name type="scientific">Streptomyces scabichelini</name>
    <dbReference type="NCBI Taxonomy" id="2711217"/>
    <lineage>
        <taxon>Bacteria</taxon>
        <taxon>Bacillati</taxon>
        <taxon>Actinomycetota</taxon>
        <taxon>Actinomycetes</taxon>
        <taxon>Kitasatosporales</taxon>
        <taxon>Streptomycetaceae</taxon>
        <taxon>Streptomyces</taxon>
    </lineage>
</organism>
<dbReference type="InterPro" id="IPR036008">
    <property type="entry name" value="Aconitase_4Fe-4S_dom"/>
</dbReference>
<dbReference type="InterPro" id="IPR050926">
    <property type="entry name" value="Aconitase/IPM_isomerase"/>
</dbReference>
<dbReference type="AlphaFoldDB" id="A0A6G4VI52"/>
<feature type="compositionally biased region" description="Gly residues" evidence="4">
    <location>
        <begin position="11"/>
        <end position="22"/>
    </location>
</feature>
<feature type="domain" description="Aconitase A/isopropylmalate dehydratase small subunit swivel" evidence="6">
    <location>
        <begin position="564"/>
        <end position="618"/>
    </location>
</feature>
<dbReference type="Gene3D" id="3.30.499.10">
    <property type="entry name" value="Aconitase, domain 3"/>
    <property type="match status" value="2"/>
</dbReference>
<proteinExistence type="predicted"/>
<evidence type="ECO:0000313" key="8">
    <source>
        <dbReference type="Proteomes" id="UP000472335"/>
    </source>
</evidence>
<gene>
    <name evidence="7" type="ORF">G5C60_41135</name>
</gene>
<evidence type="ECO:0000256" key="4">
    <source>
        <dbReference type="SAM" id="MobiDB-lite"/>
    </source>
</evidence>
<sequence>MVTEGSSGSTAGSGGSVGSGGVVGSGRTVAHQLIEEHLVEGRMVPGEEIGLRVDQTLTQDATGTLVMQEVEALGLDRVHTEVSVQYVDHNLLQADERNAEDHVFLRSAARRYGVWYSKPGNGVSHPTHMQHFGLPGRSLAGSDSHTCAAGSLGMLAIGVGGLEVALAMAGRPLYLRMPEIWGIRLTGALPEWVSAKDVILELLRRHGVKGGVGRILEYHGPGLAGLTAMDRHVIANMGAELGATTTVFPADSAVRDFLRTQGREQDFTGLTAEPDARYDLDEEIDLSTLQPLIAKPTSPGNVVPVREASGEPIGQAVIGSSANPGLRDFAVAAAMARGRQTAPGVSFDVNPTSREILQDLTRTGATFDLLSAGARLHQSGCLGCIGMGQAPAAGRNSLRTFPRNFPGRSGTEDDAVWLCSPETATASALTGMITDPRDWAAEHDVPYPELDLPERATVNTAMLEPPLPPDEAAKVPLERGPNISALPDLAPLPDALDVPVLFKAGDHVSTDEISPAGAKALPYRSNIPKLAEFTLTRLDPDYPRRAAELRDGGGREGDGGHGGHLIVAGENWGQGSSREHAAITLRHLGLRAVLAVSFARIHWQNLANFGVLALEFDNPADYAHIQPGDRVRLDDLHAAFAPDAPRTLAAHNTTRNETYRLHHHLSPRQRQAVLAGGVIPALATGPPRGRRGA</sequence>
<dbReference type="SUPFAM" id="SSF52016">
    <property type="entry name" value="LeuD/IlvD-like"/>
    <property type="match status" value="1"/>
</dbReference>
<keyword evidence="3" id="KW-0411">Iron-sulfur</keyword>
<dbReference type="PANTHER" id="PTHR43160:SF3">
    <property type="entry name" value="ACONITATE HYDRATASE, MITOCHONDRIAL"/>
    <property type="match status" value="1"/>
</dbReference>
<dbReference type="RefSeq" id="WP_165267628.1">
    <property type="nucleotide sequence ID" value="NZ_JAAKZY010000214.1"/>
</dbReference>
<dbReference type="InterPro" id="IPR000573">
    <property type="entry name" value="AconitaseA/IPMdHydase_ssu_swvl"/>
</dbReference>
<dbReference type="Proteomes" id="UP000472335">
    <property type="component" value="Unassembled WGS sequence"/>
</dbReference>
<evidence type="ECO:0000259" key="6">
    <source>
        <dbReference type="Pfam" id="PF00694"/>
    </source>
</evidence>
<reference evidence="7 8" key="1">
    <citation type="submission" date="2020-02" db="EMBL/GenBank/DDBJ databases">
        <title>Whole-genome analyses of novel actinobacteria.</title>
        <authorList>
            <person name="Sahin N."/>
            <person name="Gencbay T."/>
        </authorList>
    </citation>
    <scope>NUCLEOTIDE SEQUENCE [LARGE SCALE GENOMIC DNA]</scope>
    <source>
        <strain evidence="7 8">HC44</strain>
    </source>
</reference>
<dbReference type="EMBL" id="JAAKZY010000214">
    <property type="protein sequence ID" value="NGO13832.1"/>
    <property type="molecule type" value="Genomic_DNA"/>
</dbReference>
<keyword evidence="2" id="KW-0408">Iron</keyword>
<dbReference type="Gene3D" id="3.20.19.10">
    <property type="entry name" value="Aconitase, domain 4"/>
    <property type="match status" value="1"/>
</dbReference>
<dbReference type="InterPro" id="IPR006250">
    <property type="entry name" value="Aconitase_put"/>
</dbReference>
<dbReference type="InterPro" id="IPR015931">
    <property type="entry name" value="Acnase/IPM_dHydase_lsu_aba_1/3"/>
</dbReference>
<dbReference type="GO" id="GO:0006099">
    <property type="term" value="P:tricarboxylic acid cycle"/>
    <property type="evidence" value="ECO:0007669"/>
    <property type="project" value="TreeGrafter"/>
</dbReference>
<feature type="domain" description="Aconitase/3-isopropylmalate dehydratase large subunit alpha/beta/alpha" evidence="5">
    <location>
        <begin position="35"/>
        <end position="308"/>
    </location>
</feature>
<keyword evidence="1" id="KW-0479">Metal-binding</keyword>
<name>A0A6G4VI52_9ACTN</name>
<comment type="caution">
    <text evidence="7">The sequence shown here is derived from an EMBL/GenBank/DDBJ whole genome shotgun (WGS) entry which is preliminary data.</text>
</comment>
<protein>
    <submittedName>
        <fullName evidence="7">Aconitate hydratase</fullName>
        <ecNumber evidence="7">4.2.1.3</ecNumber>
    </submittedName>
</protein>
<dbReference type="PANTHER" id="PTHR43160">
    <property type="entry name" value="ACONITATE HYDRATASE B"/>
    <property type="match status" value="1"/>
</dbReference>
<dbReference type="InterPro" id="IPR015928">
    <property type="entry name" value="Aconitase/3IPM_dehydase_swvl"/>
</dbReference>
<evidence type="ECO:0000256" key="2">
    <source>
        <dbReference type="ARBA" id="ARBA00023004"/>
    </source>
</evidence>
<dbReference type="GO" id="GO:0005829">
    <property type="term" value="C:cytosol"/>
    <property type="evidence" value="ECO:0007669"/>
    <property type="project" value="TreeGrafter"/>
</dbReference>
<dbReference type="NCBIfam" id="TIGR01342">
    <property type="entry name" value="acon_putative"/>
    <property type="match status" value="1"/>
</dbReference>
<dbReference type="NCBIfam" id="NF005558">
    <property type="entry name" value="PRK07229.1"/>
    <property type="match status" value="1"/>
</dbReference>
<dbReference type="InterPro" id="IPR001030">
    <property type="entry name" value="Acoase/IPM_deHydtase_lsu_aba"/>
</dbReference>
<accession>A0A6G4VI52</accession>
<dbReference type="Pfam" id="PF00330">
    <property type="entry name" value="Aconitase"/>
    <property type="match status" value="2"/>
</dbReference>
<dbReference type="EC" id="4.2.1.3" evidence="7"/>
<feature type="compositionally biased region" description="Low complexity" evidence="4">
    <location>
        <begin position="1"/>
        <end position="10"/>
    </location>
</feature>
<dbReference type="GO" id="GO:0051539">
    <property type="term" value="F:4 iron, 4 sulfur cluster binding"/>
    <property type="evidence" value="ECO:0007669"/>
    <property type="project" value="TreeGrafter"/>
</dbReference>
<feature type="region of interest" description="Disordered" evidence="4">
    <location>
        <begin position="1"/>
        <end position="22"/>
    </location>
</feature>
<dbReference type="GO" id="GO:0046872">
    <property type="term" value="F:metal ion binding"/>
    <property type="evidence" value="ECO:0007669"/>
    <property type="project" value="UniProtKB-KW"/>
</dbReference>
<dbReference type="GO" id="GO:0003994">
    <property type="term" value="F:aconitate hydratase activity"/>
    <property type="evidence" value="ECO:0007669"/>
    <property type="project" value="UniProtKB-EC"/>
</dbReference>
<evidence type="ECO:0000259" key="5">
    <source>
        <dbReference type="Pfam" id="PF00330"/>
    </source>
</evidence>
<dbReference type="PRINTS" id="PR00415">
    <property type="entry name" value="ACONITASE"/>
</dbReference>